<feature type="domain" description="Yip1" evidence="7">
    <location>
        <begin position="96"/>
        <end position="259"/>
    </location>
</feature>
<comment type="caution">
    <text evidence="6">Lacks conserved residue(s) required for the propagation of feature annotation.</text>
</comment>
<accession>F0VR55</accession>
<evidence type="ECO:0000256" key="3">
    <source>
        <dbReference type="ARBA" id="ARBA00022692"/>
    </source>
</evidence>
<reference evidence="9" key="1">
    <citation type="journal article" date="2012" name="PLoS Pathog.">
        <title>Comparative genomics of the apicomplexan parasites Toxoplasma gondii and Neospora caninum: Coccidia differing in host range and transmission strategy.</title>
        <authorList>
            <person name="Reid A.J."/>
            <person name="Vermont S.J."/>
            <person name="Cotton J.A."/>
            <person name="Harris D."/>
            <person name="Hill-Cawthorne G.A."/>
            <person name="Konen-Waisman S."/>
            <person name="Latham S.M."/>
            <person name="Mourier T."/>
            <person name="Norton R."/>
            <person name="Quail M.A."/>
            <person name="Sanders M."/>
            <person name="Shanmugam D."/>
            <person name="Sohal A."/>
            <person name="Wasmuth J.D."/>
            <person name="Brunk B."/>
            <person name="Grigg M.E."/>
            <person name="Howard J.C."/>
            <person name="Parkinson J."/>
            <person name="Roos D.S."/>
            <person name="Trees A.J."/>
            <person name="Berriman M."/>
            <person name="Pain A."/>
            <person name="Wastling J.M."/>
        </authorList>
    </citation>
    <scope>NUCLEOTIDE SEQUENCE [LARGE SCALE GENOMIC DNA]</scope>
    <source>
        <strain evidence="9">Liverpool</strain>
    </source>
</reference>
<feature type="transmembrane region" description="Helical" evidence="6">
    <location>
        <begin position="212"/>
        <end position="232"/>
    </location>
</feature>
<dbReference type="FunCoup" id="F0VR55">
    <property type="interactions" value="126"/>
</dbReference>
<protein>
    <recommendedName>
        <fullName evidence="6">Protein YIPF</fullName>
    </recommendedName>
</protein>
<dbReference type="InParanoid" id="F0VR55"/>
<dbReference type="GeneID" id="13445426"/>
<keyword evidence="3 6" id="KW-0812">Transmembrane</keyword>
<dbReference type="OrthoDB" id="411251at2759"/>
<dbReference type="eggNOG" id="KOG2946">
    <property type="taxonomic scope" value="Eukaryota"/>
</dbReference>
<evidence type="ECO:0000256" key="5">
    <source>
        <dbReference type="ARBA" id="ARBA00023136"/>
    </source>
</evidence>
<evidence type="ECO:0000256" key="2">
    <source>
        <dbReference type="ARBA" id="ARBA00010596"/>
    </source>
</evidence>
<keyword evidence="9" id="KW-1185">Reference proteome</keyword>
<comment type="subcellular location">
    <subcellularLocation>
        <location evidence="6">Golgi apparatus membrane</location>
        <topology evidence="6">Multi-pass membrane protein</topology>
    </subcellularLocation>
    <subcellularLocation>
        <location evidence="1">Membrane</location>
        <topology evidence="1">Multi-pass membrane protein</topology>
    </subcellularLocation>
</comment>
<dbReference type="VEuPathDB" id="ToxoDB:NCLIV_066280"/>
<sequence length="263" mass="29048">MRPQVNLISRTPATPTTYLQISLFLWLYTHDAYTCRNRQISSVADPHSLEAGRPFAGATLDEPVRDTLARDLRNIGNKLLYVLKPSRGSGDGGTSHSVLKQWDLWGPLILCLFLSVTLYIQASWSPVLAVSSAASSLLSPEAQRAQTRDRQRVAFALVYVFVSLGASVVTVNAKLLGSKISFFQSVCVLGYCLFPLDIAAFLNLFVSRSFTFLKLLIAFLALRWSAGASVAFMSELIPEEKRALGVYPVWLFYAGMAWIICSV</sequence>
<dbReference type="RefSeq" id="XP_003886228.1">
    <property type="nucleotide sequence ID" value="XM_003886179.1"/>
</dbReference>
<organism evidence="8 9">
    <name type="scientific">Neospora caninum (strain Liverpool)</name>
    <dbReference type="NCBI Taxonomy" id="572307"/>
    <lineage>
        <taxon>Eukaryota</taxon>
        <taxon>Sar</taxon>
        <taxon>Alveolata</taxon>
        <taxon>Apicomplexa</taxon>
        <taxon>Conoidasida</taxon>
        <taxon>Coccidia</taxon>
        <taxon>Eucoccidiorida</taxon>
        <taxon>Eimeriorina</taxon>
        <taxon>Sarcocystidae</taxon>
        <taxon>Neospora</taxon>
    </lineage>
</organism>
<dbReference type="InterPro" id="IPR006977">
    <property type="entry name" value="Yip1_dom"/>
</dbReference>
<name>F0VR55_NEOCL</name>
<dbReference type="Proteomes" id="UP000007494">
    <property type="component" value="Chromosome XII"/>
</dbReference>
<dbReference type="PANTHER" id="PTHR21236:SF1">
    <property type="entry name" value="PROTEIN YIPF6"/>
    <property type="match status" value="1"/>
</dbReference>
<comment type="similarity">
    <text evidence="2 6">Belongs to the YIP1 family.</text>
</comment>
<dbReference type="SUPFAM" id="SSF103473">
    <property type="entry name" value="MFS general substrate transporter"/>
    <property type="match status" value="1"/>
</dbReference>
<dbReference type="PANTHER" id="PTHR21236">
    <property type="entry name" value="GOLGI MEMBRANE PROTEIN YIP1"/>
    <property type="match status" value="1"/>
</dbReference>
<dbReference type="InterPro" id="IPR045231">
    <property type="entry name" value="Yip1/4-like"/>
</dbReference>
<keyword evidence="4 6" id="KW-1133">Transmembrane helix</keyword>
<evidence type="ECO:0000313" key="9">
    <source>
        <dbReference type="Proteomes" id="UP000007494"/>
    </source>
</evidence>
<dbReference type="GO" id="GO:0006888">
    <property type="term" value="P:endoplasmic reticulum to Golgi vesicle-mediated transport"/>
    <property type="evidence" value="ECO:0007669"/>
    <property type="project" value="InterPro"/>
</dbReference>
<dbReference type="EMBL" id="FR823393">
    <property type="protein sequence ID" value="CBZ56203.1"/>
    <property type="molecule type" value="Genomic_DNA"/>
</dbReference>
<proteinExistence type="inferred from homology"/>
<evidence type="ECO:0000259" key="7">
    <source>
        <dbReference type="Pfam" id="PF04893"/>
    </source>
</evidence>
<dbReference type="OMA" id="IKFYHVL"/>
<dbReference type="GO" id="GO:0005802">
    <property type="term" value="C:trans-Golgi network"/>
    <property type="evidence" value="ECO:0007669"/>
    <property type="project" value="TreeGrafter"/>
</dbReference>
<gene>
    <name evidence="8" type="ORF">NCLIV_066280</name>
</gene>
<dbReference type="InterPro" id="IPR036259">
    <property type="entry name" value="MFS_trans_sf"/>
</dbReference>
<dbReference type="GO" id="GO:0000139">
    <property type="term" value="C:Golgi membrane"/>
    <property type="evidence" value="ECO:0007669"/>
    <property type="project" value="UniProtKB-SubCell"/>
</dbReference>
<feature type="transmembrane region" description="Helical" evidence="6">
    <location>
        <begin position="244"/>
        <end position="261"/>
    </location>
</feature>
<evidence type="ECO:0000313" key="8">
    <source>
        <dbReference type="EMBL" id="CBZ56203.1"/>
    </source>
</evidence>
<feature type="transmembrane region" description="Helical" evidence="6">
    <location>
        <begin position="153"/>
        <end position="176"/>
    </location>
</feature>
<dbReference type="AlphaFoldDB" id="F0VR55"/>
<evidence type="ECO:0000256" key="4">
    <source>
        <dbReference type="ARBA" id="ARBA00022989"/>
    </source>
</evidence>
<feature type="transmembrane region" description="Helical" evidence="6">
    <location>
        <begin position="182"/>
        <end position="205"/>
    </location>
</feature>
<evidence type="ECO:0000256" key="1">
    <source>
        <dbReference type="ARBA" id="ARBA00004141"/>
    </source>
</evidence>
<keyword evidence="5 6" id="KW-0472">Membrane</keyword>
<evidence type="ECO:0000256" key="6">
    <source>
        <dbReference type="RuleBase" id="RU361264"/>
    </source>
</evidence>
<dbReference type="Pfam" id="PF04893">
    <property type="entry name" value="Yip1"/>
    <property type="match status" value="1"/>
</dbReference>